<evidence type="ECO:0000313" key="2">
    <source>
        <dbReference type="Proteomes" id="UP000257144"/>
    </source>
</evidence>
<accession>A0A3D8GLT9</accession>
<dbReference type="RefSeq" id="WP_115453649.1">
    <property type="nucleotide sequence ID" value="NZ_QNQT01000012.1"/>
</dbReference>
<sequence>MPKMVGVITIGQTPRVDMIQDIRKHLPEGTRILEKGVLDGKTVKEIQELLPEEGHTVLISRMRNGESATMAKEKVIPIIQGLVDELHREGVSLIILACTGKFPLFKSEIPIIYPDHLLNFAVKGLLREGPLAVIVPLPEQGGAIIDKWKEAGFHAIHADSSPYEFSKENMIEAVRRLDRFPAMAIVLDCMGYTEEMKSIAQAHTTKPVILSRSVIFGLAGELI</sequence>
<dbReference type="InterPro" id="IPR010843">
    <property type="entry name" value="Uncharacterised_AroM"/>
</dbReference>
<gene>
    <name evidence="1" type="ORF">DRW41_19205</name>
</gene>
<dbReference type="OrthoDB" id="9798683at2"/>
<dbReference type="Pfam" id="PF07302">
    <property type="entry name" value="AroM"/>
    <property type="match status" value="1"/>
</dbReference>
<proteinExistence type="predicted"/>
<dbReference type="Proteomes" id="UP000257144">
    <property type="component" value="Unassembled WGS sequence"/>
</dbReference>
<dbReference type="EMBL" id="QNQT01000012">
    <property type="protein sequence ID" value="RDU35247.1"/>
    <property type="molecule type" value="Genomic_DNA"/>
</dbReference>
<dbReference type="AlphaFoldDB" id="A0A3D8GLT9"/>
<comment type="caution">
    <text evidence="1">The sequence shown here is derived from an EMBL/GenBank/DDBJ whole genome shotgun (WGS) entry which is preliminary data.</text>
</comment>
<protein>
    <submittedName>
        <fullName evidence="1">AroM protein</fullName>
    </submittedName>
</protein>
<evidence type="ECO:0000313" key="1">
    <source>
        <dbReference type="EMBL" id="RDU35247.1"/>
    </source>
</evidence>
<reference evidence="1 2" key="1">
    <citation type="submission" date="2018-07" db="EMBL/GenBank/DDBJ databases">
        <title>Bacillus sp. YLB-04 draft genome sequence.</title>
        <authorList>
            <person name="Yu L."/>
            <person name="Tang X."/>
        </authorList>
    </citation>
    <scope>NUCLEOTIDE SEQUENCE [LARGE SCALE GENOMIC DNA]</scope>
    <source>
        <strain evidence="1 2">YLB-04</strain>
    </source>
</reference>
<keyword evidence="2" id="KW-1185">Reference proteome</keyword>
<organism evidence="1 2">
    <name type="scientific">Neobacillus piezotolerans</name>
    <dbReference type="NCBI Taxonomy" id="2259171"/>
    <lineage>
        <taxon>Bacteria</taxon>
        <taxon>Bacillati</taxon>
        <taxon>Bacillota</taxon>
        <taxon>Bacilli</taxon>
        <taxon>Bacillales</taxon>
        <taxon>Bacillaceae</taxon>
        <taxon>Neobacillus</taxon>
    </lineage>
</organism>
<name>A0A3D8GLT9_9BACI</name>